<evidence type="ECO:0000256" key="2">
    <source>
        <dbReference type="ARBA" id="ARBA00023235"/>
    </source>
</evidence>
<dbReference type="GO" id="GO:0004106">
    <property type="term" value="F:chorismate mutase activity"/>
    <property type="evidence" value="ECO:0007669"/>
    <property type="project" value="UniProtKB-EC"/>
</dbReference>
<dbReference type="InterPro" id="IPR036979">
    <property type="entry name" value="CM_dom_sf"/>
</dbReference>
<dbReference type="RefSeq" id="WP_198914945.1">
    <property type="nucleotide sequence ID" value="NZ_JAEKPD010000002.1"/>
</dbReference>
<proteinExistence type="predicted"/>
<accession>A0A934IC66</accession>
<evidence type="ECO:0000259" key="3">
    <source>
        <dbReference type="PROSITE" id="PS51168"/>
    </source>
</evidence>
<protein>
    <recommendedName>
        <fullName evidence="1">chorismate mutase</fullName>
        <ecNumber evidence="1">5.4.99.5</ecNumber>
    </recommendedName>
</protein>
<name>A0A934IC66_9RHOB</name>
<dbReference type="Pfam" id="PF01817">
    <property type="entry name" value="CM_2"/>
    <property type="match status" value="1"/>
</dbReference>
<dbReference type="InterPro" id="IPR051331">
    <property type="entry name" value="Chorismate_mutase-related"/>
</dbReference>
<dbReference type="GO" id="GO:0009697">
    <property type="term" value="P:salicylic acid biosynthetic process"/>
    <property type="evidence" value="ECO:0007669"/>
    <property type="project" value="TreeGrafter"/>
</dbReference>
<gene>
    <name evidence="4" type="ORF">ILP92_03265</name>
</gene>
<keyword evidence="2" id="KW-0413">Isomerase</keyword>
<dbReference type="PROSITE" id="PS51168">
    <property type="entry name" value="CHORISMATE_MUT_2"/>
    <property type="match status" value="1"/>
</dbReference>
<dbReference type="SMART" id="SM00830">
    <property type="entry name" value="CM_2"/>
    <property type="match status" value="1"/>
</dbReference>
<evidence type="ECO:0000313" key="4">
    <source>
        <dbReference type="EMBL" id="MBJ3761767.1"/>
    </source>
</evidence>
<dbReference type="InterPro" id="IPR002701">
    <property type="entry name" value="CM_II_prokaryot"/>
</dbReference>
<organism evidence="4 5">
    <name type="scientific">Palleronia pontilimi</name>
    <dbReference type="NCBI Taxonomy" id="1964209"/>
    <lineage>
        <taxon>Bacteria</taxon>
        <taxon>Pseudomonadati</taxon>
        <taxon>Pseudomonadota</taxon>
        <taxon>Alphaproteobacteria</taxon>
        <taxon>Rhodobacterales</taxon>
        <taxon>Roseobacteraceae</taxon>
        <taxon>Palleronia</taxon>
    </lineage>
</organism>
<dbReference type="AlphaFoldDB" id="A0A934IC66"/>
<dbReference type="Gene3D" id="1.20.59.10">
    <property type="entry name" value="Chorismate mutase"/>
    <property type="match status" value="1"/>
</dbReference>
<dbReference type="EC" id="5.4.99.5" evidence="1"/>
<evidence type="ECO:0000313" key="5">
    <source>
        <dbReference type="Proteomes" id="UP000642488"/>
    </source>
</evidence>
<dbReference type="SUPFAM" id="SSF48600">
    <property type="entry name" value="Chorismate mutase II"/>
    <property type="match status" value="1"/>
</dbReference>
<dbReference type="GO" id="GO:0046417">
    <property type="term" value="P:chorismate metabolic process"/>
    <property type="evidence" value="ECO:0007669"/>
    <property type="project" value="InterPro"/>
</dbReference>
<comment type="caution">
    <text evidence="4">The sequence shown here is derived from an EMBL/GenBank/DDBJ whole genome shotgun (WGS) entry which is preliminary data.</text>
</comment>
<dbReference type="PANTHER" id="PTHR38041">
    <property type="entry name" value="CHORISMATE MUTASE"/>
    <property type="match status" value="1"/>
</dbReference>
<dbReference type="EMBL" id="JAEKPD010000002">
    <property type="protein sequence ID" value="MBJ3761767.1"/>
    <property type="molecule type" value="Genomic_DNA"/>
</dbReference>
<dbReference type="InterPro" id="IPR036263">
    <property type="entry name" value="Chorismate_II_sf"/>
</dbReference>
<evidence type="ECO:0000256" key="1">
    <source>
        <dbReference type="ARBA" id="ARBA00012404"/>
    </source>
</evidence>
<sequence length="97" mass="11189">MRYDPQECSTMAELRSRIDRIDGELVDLLALRAAHIDRAVQLKPGEGIPARAEDRVAQVIDNVRALARDKALDPDLAEELWRILIEWSIRREQRTID</sequence>
<dbReference type="Proteomes" id="UP000642488">
    <property type="component" value="Unassembled WGS sequence"/>
</dbReference>
<keyword evidence="5" id="KW-1185">Reference proteome</keyword>
<reference evidence="4" key="1">
    <citation type="submission" date="2020-12" db="EMBL/GenBank/DDBJ databases">
        <title>Bacterial taxonomy.</title>
        <authorList>
            <person name="Pan X."/>
        </authorList>
    </citation>
    <scope>NUCLEOTIDE SEQUENCE</scope>
    <source>
        <strain evidence="4">KCTC 52957</strain>
    </source>
</reference>
<dbReference type="PANTHER" id="PTHR38041:SF1">
    <property type="entry name" value="CHORISMATE MUTASE"/>
    <property type="match status" value="1"/>
</dbReference>
<feature type="domain" description="Chorismate mutase" evidence="3">
    <location>
        <begin position="5"/>
        <end position="96"/>
    </location>
</feature>